<comment type="caution">
    <text evidence="1">The sequence shown here is derived from an EMBL/GenBank/DDBJ whole genome shotgun (WGS) entry which is preliminary data.</text>
</comment>
<gene>
    <name evidence="1" type="ORF">TWF481_002935</name>
</gene>
<reference evidence="1 2" key="1">
    <citation type="submission" date="2023-08" db="EMBL/GenBank/DDBJ databases">
        <authorList>
            <person name="Palmer J.M."/>
        </authorList>
    </citation>
    <scope>NUCLEOTIDE SEQUENCE [LARGE SCALE GENOMIC DNA]</scope>
    <source>
        <strain evidence="1 2">TWF481</strain>
    </source>
</reference>
<keyword evidence="2" id="KW-1185">Reference proteome</keyword>
<dbReference type="Proteomes" id="UP001370758">
    <property type="component" value="Unassembled WGS sequence"/>
</dbReference>
<sequence>MAEKVLLECLPDPVTGATVAGYAERVAVNAGYNADAPQYHGKPPEECAYYIKWIELNSTCGQLTTYELVRNFKETYHYVVAATPPKWVKIGHARAPPAAPPDDAPRDAKLLWLANVEGCYMDTIIADIPVAIYDPPVATRDVFTIDAPNWFKDICVGLTAAQLLEIDMGMQCNRFRIPGLSKTQNIDLALGLKRLCEREVSILKSVCVTTSRRRRGSNT</sequence>
<organism evidence="1 2">
    <name type="scientific">Arthrobotrys musiformis</name>
    <dbReference type="NCBI Taxonomy" id="47236"/>
    <lineage>
        <taxon>Eukaryota</taxon>
        <taxon>Fungi</taxon>
        <taxon>Dikarya</taxon>
        <taxon>Ascomycota</taxon>
        <taxon>Pezizomycotina</taxon>
        <taxon>Orbiliomycetes</taxon>
        <taxon>Orbiliales</taxon>
        <taxon>Orbiliaceae</taxon>
        <taxon>Arthrobotrys</taxon>
    </lineage>
</organism>
<evidence type="ECO:0000313" key="1">
    <source>
        <dbReference type="EMBL" id="KAK6495890.1"/>
    </source>
</evidence>
<dbReference type="EMBL" id="JAVHJL010000012">
    <property type="protein sequence ID" value="KAK6495890.1"/>
    <property type="molecule type" value="Genomic_DNA"/>
</dbReference>
<protein>
    <submittedName>
        <fullName evidence="1">Uncharacterized protein</fullName>
    </submittedName>
</protein>
<evidence type="ECO:0000313" key="2">
    <source>
        <dbReference type="Proteomes" id="UP001370758"/>
    </source>
</evidence>
<dbReference type="AlphaFoldDB" id="A0AAV9VRP5"/>
<proteinExistence type="predicted"/>
<name>A0AAV9VRP5_9PEZI</name>
<accession>A0AAV9VRP5</accession>